<name>A0ACC4CC59_POPAL</name>
<keyword evidence="2" id="KW-1185">Reference proteome</keyword>
<protein>
    <submittedName>
        <fullName evidence="1">Uncharacterized protein</fullName>
    </submittedName>
</protein>
<dbReference type="Proteomes" id="UP000309997">
    <property type="component" value="Unassembled WGS sequence"/>
</dbReference>
<gene>
    <name evidence="1" type="ORF">D5086_011403</name>
</gene>
<sequence length="195" mass="21135">MAGKGGKGLLATKTTAAANKDKDKDKDKKRPVSRSSRAGIQFPVGRIHRHLKQRISAHGRVGATAAVYLASILEYLTAEVLELAGNASKDLKVKRITPRHLQLAIRGDEELDTLIKGTIAGGGVIPHIHKTSWLSTYRLTSSCKHISVVVSDVICNVDWEWPSAASDEMGAIQYAICGTIVRCVENDDHVSCKLI</sequence>
<accession>A0ACC4CC59</accession>
<proteinExistence type="predicted"/>
<evidence type="ECO:0000313" key="2">
    <source>
        <dbReference type="Proteomes" id="UP000309997"/>
    </source>
</evidence>
<comment type="caution">
    <text evidence="1">The sequence shown here is derived from an EMBL/GenBank/DDBJ whole genome shotgun (WGS) entry which is preliminary data.</text>
</comment>
<evidence type="ECO:0000313" key="1">
    <source>
        <dbReference type="EMBL" id="KAL3592763.1"/>
    </source>
</evidence>
<dbReference type="EMBL" id="RCHU02000005">
    <property type="protein sequence ID" value="KAL3592763.1"/>
    <property type="molecule type" value="Genomic_DNA"/>
</dbReference>
<reference evidence="1 2" key="1">
    <citation type="journal article" date="2024" name="Plant Biotechnol. J.">
        <title>Genome and CRISPR/Cas9 system of a widespread forest tree (Populus alba) in the world.</title>
        <authorList>
            <person name="Liu Y.J."/>
            <person name="Jiang P.F."/>
            <person name="Han X.M."/>
            <person name="Li X.Y."/>
            <person name="Wang H.M."/>
            <person name="Wang Y.J."/>
            <person name="Wang X.X."/>
            <person name="Zeng Q.Y."/>
        </authorList>
    </citation>
    <scope>NUCLEOTIDE SEQUENCE [LARGE SCALE GENOMIC DNA]</scope>
    <source>
        <strain evidence="2">cv. PAL-ZL1</strain>
    </source>
</reference>
<organism evidence="1 2">
    <name type="scientific">Populus alba</name>
    <name type="common">White poplar</name>
    <dbReference type="NCBI Taxonomy" id="43335"/>
    <lineage>
        <taxon>Eukaryota</taxon>
        <taxon>Viridiplantae</taxon>
        <taxon>Streptophyta</taxon>
        <taxon>Embryophyta</taxon>
        <taxon>Tracheophyta</taxon>
        <taxon>Spermatophyta</taxon>
        <taxon>Magnoliopsida</taxon>
        <taxon>eudicotyledons</taxon>
        <taxon>Gunneridae</taxon>
        <taxon>Pentapetalae</taxon>
        <taxon>rosids</taxon>
        <taxon>fabids</taxon>
        <taxon>Malpighiales</taxon>
        <taxon>Salicaceae</taxon>
        <taxon>Saliceae</taxon>
        <taxon>Populus</taxon>
    </lineage>
</organism>